<comment type="cofactor">
    <cofactor evidence="1">
        <name>FAD</name>
        <dbReference type="ChEBI" id="CHEBI:57692"/>
    </cofactor>
</comment>
<evidence type="ECO:0000256" key="2">
    <source>
        <dbReference type="ARBA" id="ARBA00005272"/>
    </source>
</evidence>
<dbReference type="PANTHER" id="PTHR42913:SF3">
    <property type="entry name" value="64 KDA MITOCHONDRIAL NADH DEHYDROGENASE (EUROFUNG)"/>
    <property type="match status" value="1"/>
</dbReference>
<dbReference type="Pfam" id="PF07992">
    <property type="entry name" value="Pyr_redox_2"/>
    <property type="match status" value="1"/>
</dbReference>
<sequence length="453" mass="49387">MFGTRRTSTTTPQDYATLPHVVIVGGGFAGTNAARALKNADVRITLVDRNVFKTFQPLLYQVATGGLNPGDVTLFLRSLVREIPNLRVRQGEVLGVDPRTKTITVEQGEDRPATLDYDYLIIANGLTTNFFGTTGAQKHTMPMYTRQHATAIRDRIFAELERTNRSDHDDHLVISVVGGGATGVEIAGALADFRRDDLTVMYPEMSEEVLHIRVVQRGTDLLKHLDQEIRDYAASELRERQVELTMGQGVHEVGYDWVTLADGTQLESDITIWAAGVGADDQIKGWNLPLTEHGLVEVDESLQVKGLTGVYAAGDIAGQVQQVPQQAQPAIQTGVHAARMILADLQGKPHTAFSYRNLGEAATIGRRDAVVSLPNGTNITGTAGWLAWMTVHVAKLIGKRNRRAVAVNLFSLYAARRASHKPNPVTGDVDSINAARVFAEMAGTRRFGPGHRG</sequence>
<evidence type="ECO:0000256" key="3">
    <source>
        <dbReference type="ARBA" id="ARBA00022630"/>
    </source>
</evidence>
<gene>
    <name evidence="7" type="ORF">GTW58_09530</name>
</gene>
<keyword evidence="5" id="KW-0560">Oxidoreductase</keyword>
<accession>A0A846TY91</accession>
<organism evidence="7 8">
    <name type="scientific">Kocuria subflava</name>
    <dbReference type="NCBI Taxonomy" id="1736139"/>
    <lineage>
        <taxon>Bacteria</taxon>
        <taxon>Bacillati</taxon>
        <taxon>Actinomycetota</taxon>
        <taxon>Actinomycetes</taxon>
        <taxon>Micrococcales</taxon>
        <taxon>Micrococcaceae</taxon>
        <taxon>Kocuria</taxon>
    </lineage>
</organism>
<comment type="similarity">
    <text evidence="2">Belongs to the NADH dehydrogenase family.</text>
</comment>
<keyword evidence="4" id="KW-0274">FAD</keyword>
<dbReference type="RefSeq" id="WP_119933231.1">
    <property type="nucleotide sequence ID" value="NZ_JAAVUN010000018.1"/>
</dbReference>
<dbReference type="PANTHER" id="PTHR42913">
    <property type="entry name" value="APOPTOSIS-INDUCING FACTOR 1"/>
    <property type="match status" value="1"/>
</dbReference>
<protein>
    <submittedName>
        <fullName evidence="7">NAD(P)/FAD-dependent oxidoreductase</fullName>
    </submittedName>
</protein>
<evidence type="ECO:0000313" key="8">
    <source>
        <dbReference type="Proteomes" id="UP000521379"/>
    </source>
</evidence>
<name>A0A846TY91_9MICC</name>
<dbReference type="InterPro" id="IPR051169">
    <property type="entry name" value="NADH-Q_oxidoreductase"/>
</dbReference>
<keyword evidence="8" id="KW-1185">Reference proteome</keyword>
<dbReference type="SUPFAM" id="SSF51905">
    <property type="entry name" value="FAD/NAD(P)-binding domain"/>
    <property type="match status" value="1"/>
</dbReference>
<dbReference type="InterPro" id="IPR023753">
    <property type="entry name" value="FAD/NAD-binding_dom"/>
</dbReference>
<evidence type="ECO:0000256" key="5">
    <source>
        <dbReference type="ARBA" id="ARBA00023002"/>
    </source>
</evidence>
<dbReference type="PRINTS" id="PR00368">
    <property type="entry name" value="FADPNR"/>
</dbReference>
<proteinExistence type="inferred from homology"/>
<feature type="domain" description="FAD/NAD(P)-binding" evidence="6">
    <location>
        <begin position="20"/>
        <end position="334"/>
    </location>
</feature>
<dbReference type="EMBL" id="JAAVUN010000018">
    <property type="protein sequence ID" value="NKE10167.1"/>
    <property type="molecule type" value="Genomic_DNA"/>
</dbReference>
<dbReference type="Proteomes" id="UP000521379">
    <property type="component" value="Unassembled WGS sequence"/>
</dbReference>
<dbReference type="Gene3D" id="3.50.50.100">
    <property type="match status" value="1"/>
</dbReference>
<evidence type="ECO:0000256" key="4">
    <source>
        <dbReference type="ARBA" id="ARBA00022827"/>
    </source>
</evidence>
<comment type="caution">
    <text evidence="7">The sequence shown here is derived from an EMBL/GenBank/DDBJ whole genome shotgun (WGS) entry which is preliminary data.</text>
</comment>
<keyword evidence="3" id="KW-0285">Flavoprotein</keyword>
<evidence type="ECO:0000313" key="7">
    <source>
        <dbReference type="EMBL" id="NKE10167.1"/>
    </source>
</evidence>
<dbReference type="GO" id="GO:0003955">
    <property type="term" value="F:NAD(P)H dehydrogenase (quinone) activity"/>
    <property type="evidence" value="ECO:0007669"/>
    <property type="project" value="TreeGrafter"/>
</dbReference>
<dbReference type="PRINTS" id="PR00469">
    <property type="entry name" value="PNDRDTASEII"/>
</dbReference>
<reference evidence="7 8" key="1">
    <citation type="submission" date="2020-02" db="EMBL/GenBank/DDBJ databases">
        <authorList>
            <person name="Sun Q."/>
        </authorList>
    </citation>
    <scope>NUCLEOTIDE SEQUENCE [LARGE SCALE GENOMIC DNA]</scope>
    <source>
        <strain evidence="7 8">YIM 13062</strain>
    </source>
</reference>
<dbReference type="AlphaFoldDB" id="A0A846TY91"/>
<evidence type="ECO:0000256" key="1">
    <source>
        <dbReference type="ARBA" id="ARBA00001974"/>
    </source>
</evidence>
<dbReference type="GO" id="GO:0019646">
    <property type="term" value="P:aerobic electron transport chain"/>
    <property type="evidence" value="ECO:0007669"/>
    <property type="project" value="TreeGrafter"/>
</dbReference>
<dbReference type="InterPro" id="IPR036188">
    <property type="entry name" value="FAD/NAD-bd_sf"/>
</dbReference>
<evidence type="ECO:0000259" key="6">
    <source>
        <dbReference type="Pfam" id="PF07992"/>
    </source>
</evidence>